<accession>A0A2V2L9A6</accession>
<protein>
    <submittedName>
        <fullName evidence="2">Uncharacterized protein</fullName>
    </submittedName>
</protein>
<dbReference type="AlphaFoldDB" id="A0A2V2L9A6"/>
<dbReference type="EMBL" id="QGKU01000042">
    <property type="protein sequence ID" value="PWR02038.1"/>
    <property type="molecule type" value="Genomic_DNA"/>
</dbReference>
<comment type="caution">
    <text evidence="2">The sequence shown here is derived from an EMBL/GenBank/DDBJ whole genome shotgun (WGS) entry which is preliminary data.</text>
</comment>
<dbReference type="OrthoDB" id="7873418at2"/>
<evidence type="ECO:0000256" key="1">
    <source>
        <dbReference type="SAM" id="SignalP"/>
    </source>
</evidence>
<sequence>MHFLLKTVSLVGLAISTALPAFAEKLTGQEVASLFARGQISFQAGSVWTTEAGNRYTLTHPNSSGETGSFKIFSNGTIERHDEATGRKTRYHFDRASDGTISAVYGNGSRYAIK</sequence>
<gene>
    <name evidence="2" type="ORF">DKT77_13625</name>
</gene>
<evidence type="ECO:0000313" key="2">
    <source>
        <dbReference type="EMBL" id="PWR02038.1"/>
    </source>
</evidence>
<dbReference type="Proteomes" id="UP000245680">
    <property type="component" value="Unassembled WGS sequence"/>
</dbReference>
<name>A0A2V2L9A6_9RHOB</name>
<evidence type="ECO:0000313" key="3">
    <source>
        <dbReference type="Proteomes" id="UP000245680"/>
    </source>
</evidence>
<feature type="chain" id="PRO_5016063749" evidence="1">
    <location>
        <begin position="24"/>
        <end position="114"/>
    </location>
</feature>
<organism evidence="2 3">
    <name type="scientific">Meridianimarinicoccus roseus</name>
    <dbReference type="NCBI Taxonomy" id="2072018"/>
    <lineage>
        <taxon>Bacteria</taxon>
        <taxon>Pseudomonadati</taxon>
        <taxon>Pseudomonadota</taxon>
        <taxon>Alphaproteobacteria</taxon>
        <taxon>Rhodobacterales</taxon>
        <taxon>Paracoccaceae</taxon>
        <taxon>Meridianimarinicoccus</taxon>
    </lineage>
</organism>
<proteinExistence type="predicted"/>
<feature type="signal peptide" evidence="1">
    <location>
        <begin position="1"/>
        <end position="23"/>
    </location>
</feature>
<keyword evidence="3" id="KW-1185">Reference proteome</keyword>
<keyword evidence="1" id="KW-0732">Signal</keyword>
<reference evidence="2 3" key="1">
    <citation type="submission" date="2018-05" db="EMBL/GenBank/DDBJ databases">
        <title>Rhodobacteraceae gen. nov., sp. nov. isolated from sea water.</title>
        <authorList>
            <person name="Ren Y."/>
        </authorList>
    </citation>
    <scope>NUCLEOTIDE SEQUENCE [LARGE SCALE GENOMIC DNA]</scope>
    <source>
        <strain evidence="2 3">TG-679</strain>
    </source>
</reference>
<dbReference type="RefSeq" id="WP_109812246.1">
    <property type="nucleotide sequence ID" value="NZ_QGKU01000042.1"/>
</dbReference>